<organism evidence="2 3">
    <name type="scientific">Hyaloscypha variabilis (strain UAMH 11265 / GT02V1 / F)</name>
    <name type="common">Meliniomyces variabilis</name>
    <dbReference type="NCBI Taxonomy" id="1149755"/>
    <lineage>
        <taxon>Eukaryota</taxon>
        <taxon>Fungi</taxon>
        <taxon>Dikarya</taxon>
        <taxon>Ascomycota</taxon>
        <taxon>Pezizomycotina</taxon>
        <taxon>Leotiomycetes</taxon>
        <taxon>Helotiales</taxon>
        <taxon>Hyaloscyphaceae</taxon>
        <taxon>Hyaloscypha</taxon>
        <taxon>Hyaloscypha variabilis</taxon>
    </lineage>
</organism>
<protein>
    <recommendedName>
        <fullName evidence="4">Fungal N-terminal domain-containing protein</fullName>
    </recommendedName>
</protein>
<feature type="compositionally biased region" description="Polar residues" evidence="1">
    <location>
        <begin position="336"/>
        <end position="357"/>
    </location>
</feature>
<dbReference type="STRING" id="1149755.A0A2J6SAE1"/>
<evidence type="ECO:0008006" key="4">
    <source>
        <dbReference type="Google" id="ProtNLM"/>
    </source>
</evidence>
<accession>A0A2J6SAE1</accession>
<dbReference type="AlphaFoldDB" id="A0A2J6SAE1"/>
<reference evidence="2 3" key="1">
    <citation type="submission" date="2016-04" db="EMBL/GenBank/DDBJ databases">
        <title>A degradative enzymes factory behind the ericoid mycorrhizal symbiosis.</title>
        <authorList>
            <consortium name="DOE Joint Genome Institute"/>
            <person name="Martino E."/>
            <person name="Morin E."/>
            <person name="Grelet G."/>
            <person name="Kuo A."/>
            <person name="Kohler A."/>
            <person name="Daghino S."/>
            <person name="Barry K."/>
            <person name="Choi C."/>
            <person name="Cichocki N."/>
            <person name="Clum A."/>
            <person name="Copeland A."/>
            <person name="Hainaut M."/>
            <person name="Haridas S."/>
            <person name="Labutti K."/>
            <person name="Lindquist E."/>
            <person name="Lipzen A."/>
            <person name="Khouja H.-R."/>
            <person name="Murat C."/>
            <person name="Ohm R."/>
            <person name="Olson A."/>
            <person name="Spatafora J."/>
            <person name="Veneault-Fourrey C."/>
            <person name="Henrissat B."/>
            <person name="Grigoriev I."/>
            <person name="Martin F."/>
            <person name="Perotto S."/>
        </authorList>
    </citation>
    <scope>NUCLEOTIDE SEQUENCE [LARGE SCALE GENOMIC DNA]</scope>
    <source>
        <strain evidence="2 3">F</strain>
    </source>
</reference>
<proteinExistence type="predicted"/>
<dbReference type="EMBL" id="KZ613938">
    <property type="protein sequence ID" value="PMD47722.1"/>
    <property type="molecule type" value="Genomic_DNA"/>
</dbReference>
<evidence type="ECO:0000256" key="1">
    <source>
        <dbReference type="SAM" id="MobiDB-lite"/>
    </source>
</evidence>
<dbReference type="Proteomes" id="UP000235786">
    <property type="component" value="Unassembled WGS sequence"/>
</dbReference>
<sequence length="444" mass="49289">MTRMEPLSITMAVIGLLKTAHEVSSIIARLVSSKKNGSEEIRDVKTTVDTLRSVLLQLQLLLLNHGKIDERRSSMILVDEVVVTLTACVMTFSELDSCVEELESNESLGIHGSVRWASKSAELRKYKQNLEAHKTSLSLMVNILSCQSAHNAANDAAELKVMMVRVLDSNKALAERMSMLESLQWQQSIDVQRDDSTTPAFEKGTITKLDADTPKLSTIDGPKGHPAFAFEEDLSKSWVYQRSLIRGPRTFSIATSKRLTQVTQSWSILSGISLSQISNIAVQSLPIFQDDLKDNHLYAFGDVDHADHGSRIITDYTTFLPLSEKTPPVLRKRTRIQNFDSGPSLPQSTARSNQPNGEPQEKGETPQVDEESPNKSEFLLPKLDFSMQIPQMSSLLENMSTAEVKAVEPILHHSSRPESSSAAFSALDMASSSLFKRRRYSGLI</sequence>
<evidence type="ECO:0000313" key="3">
    <source>
        <dbReference type="Proteomes" id="UP000235786"/>
    </source>
</evidence>
<name>A0A2J6SAE1_HYAVF</name>
<keyword evidence="3" id="KW-1185">Reference proteome</keyword>
<dbReference type="OrthoDB" id="3557002at2759"/>
<gene>
    <name evidence="2" type="ORF">L207DRAFT_163054</name>
</gene>
<feature type="region of interest" description="Disordered" evidence="1">
    <location>
        <begin position="336"/>
        <end position="374"/>
    </location>
</feature>
<evidence type="ECO:0000313" key="2">
    <source>
        <dbReference type="EMBL" id="PMD47722.1"/>
    </source>
</evidence>